<dbReference type="EMBL" id="JBHUGD010000001">
    <property type="protein sequence ID" value="MFD1945423.1"/>
    <property type="molecule type" value="Genomic_DNA"/>
</dbReference>
<keyword evidence="2" id="KW-0472">Membrane</keyword>
<keyword evidence="2" id="KW-1133">Transmembrane helix</keyword>
<protein>
    <submittedName>
        <fullName evidence="3">Uncharacterized protein</fullName>
    </submittedName>
</protein>
<name>A0ABW4TG04_9ACTN</name>
<dbReference type="InterPro" id="IPR011048">
    <property type="entry name" value="Haem_d1_sf"/>
</dbReference>
<comment type="caution">
    <text evidence="3">The sequence shown here is derived from an EMBL/GenBank/DDBJ whole genome shotgun (WGS) entry which is preliminary data.</text>
</comment>
<evidence type="ECO:0000313" key="3">
    <source>
        <dbReference type="EMBL" id="MFD1945423.1"/>
    </source>
</evidence>
<organism evidence="3 4">
    <name type="scientific">Nocardioides aestuarii</name>
    <dbReference type="NCBI Taxonomy" id="252231"/>
    <lineage>
        <taxon>Bacteria</taxon>
        <taxon>Bacillati</taxon>
        <taxon>Actinomycetota</taxon>
        <taxon>Actinomycetes</taxon>
        <taxon>Propionibacteriales</taxon>
        <taxon>Nocardioidaceae</taxon>
        <taxon>Nocardioides</taxon>
    </lineage>
</organism>
<evidence type="ECO:0000313" key="4">
    <source>
        <dbReference type="Proteomes" id="UP001597351"/>
    </source>
</evidence>
<reference evidence="4" key="1">
    <citation type="journal article" date="2019" name="Int. J. Syst. Evol. Microbiol.">
        <title>The Global Catalogue of Microorganisms (GCM) 10K type strain sequencing project: providing services to taxonomists for standard genome sequencing and annotation.</title>
        <authorList>
            <consortium name="The Broad Institute Genomics Platform"/>
            <consortium name="The Broad Institute Genome Sequencing Center for Infectious Disease"/>
            <person name="Wu L."/>
            <person name="Ma J."/>
        </authorList>
    </citation>
    <scope>NUCLEOTIDE SEQUENCE [LARGE SCALE GENOMIC DNA]</scope>
    <source>
        <strain evidence="4">CGMCC 1.12477</strain>
    </source>
</reference>
<keyword evidence="2" id="KW-0812">Transmembrane</keyword>
<evidence type="ECO:0000256" key="1">
    <source>
        <dbReference type="SAM" id="MobiDB-lite"/>
    </source>
</evidence>
<dbReference type="SUPFAM" id="SSF51004">
    <property type="entry name" value="C-terminal (heme d1) domain of cytochrome cd1-nitrite reductase"/>
    <property type="match status" value="1"/>
</dbReference>
<dbReference type="RefSeq" id="WP_343915688.1">
    <property type="nucleotide sequence ID" value="NZ_BAAAJT010000002.1"/>
</dbReference>
<proteinExistence type="predicted"/>
<feature type="region of interest" description="Disordered" evidence="1">
    <location>
        <begin position="345"/>
        <end position="371"/>
    </location>
</feature>
<sequence>MTERLTQLLHDEATGLVPPPPDAASVIGAGRRIRQRRRVTGAVVATVAAVVVTSVGVGLLGGSPEARDVGPTSPDAATPAPAAYGVGSDVHVGDRVAQVPDTVHSLHYTSVGVLVRSNPNGGASDGSGPESLTLVRWDGSTEDLGTIPEGVGPATDPARDVYVLAEPEGDGFVAVVRDAGTGEVVQTVPLPDLPPSYWEVPPLTLDADRLFVGYRTKTAVVDLATGETSIAEGLDGGMQLVRGGHVVAGDGESLSVLDAATGQPVLDVEVEPGTAPYGMLSPDGRFLRVVRQDLPPGAEDVMQVYDVSTGSVQEFAGSDGWGWTSDGDPFRVGGGTLTRCEADTGDCTDSPAPGGPGTNADVRLGGMTYES</sequence>
<gene>
    <name evidence="3" type="ORF">ACFSDE_01365</name>
</gene>
<keyword evidence="4" id="KW-1185">Reference proteome</keyword>
<dbReference type="Proteomes" id="UP001597351">
    <property type="component" value="Unassembled WGS sequence"/>
</dbReference>
<feature type="transmembrane region" description="Helical" evidence="2">
    <location>
        <begin position="39"/>
        <end position="61"/>
    </location>
</feature>
<accession>A0ABW4TG04</accession>
<evidence type="ECO:0000256" key="2">
    <source>
        <dbReference type="SAM" id="Phobius"/>
    </source>
</evidence>